<dbReference type="CDD" id="cd00096">
    <property type="entry name" value="Ig"/>
    <property type="match status" value="1"/>
</dbReference>
<feature type="region of interest" description="Disordered" evidence="5">
    <location>
        <begin position="40"/>
        <end position="71"/>
    </location>
</feature>
<feature type="region of interest" description="Disordered" evidence="5">
    <location>
        <begin position="134"/>
        <end position="156"/>
    </location>
</feature>
<keyword evidence="4" id="KW-1015">Disulfide bond</keyword>
<evidence type="ECO:0000256" key="4">
    <source>
        <dbReference type="ARBA" id="ARBA00023157"/>
    </source>
</evidence>
<comment type="subcellular location">
    <subcellularLocation>
        <location evidence="1">Cytoplasm</location>
    </subcellularLocation>
</comment>
<feature type="compositionally biased region" description="Basic residues" evidence="5">
    <location>
        <begin position="53"/>
        <end position="68"/>
    </location>
</feature>
<keyword evidence="2" id="KW-0963">Cytoplasm</keyword>
<dbReference type="Gene3D" id="2.60.40.10">
    <property type="entry name" value="Immunoglobulins"/>
    <property type="match status" value="4"/>
</dbReference>
<gene>
    <name evidence="7" type="ORF">MEDL_49855</name>
</gene>
<evidence type="ECO:0000313" key="8">
    <source>
        <dbReference type="Proteomes" id="UP000683360"/>
    </source>
</evidence>
<name>A0A8S3TU74_MYTED</name>
<dbReference type="PANTHER" id="PTHR35971:SF5">
    <property type="entry name" value="OBSCURIN LIKE CYTOSKELETAL ADAPTOR 1"/>
    <property type="match status" value="1"/>
</dbReference>
<dbReference type="InterPro" id="IPR013783">
    <property type="entry name" value="Ig-like_fold"/>
</dbReference>
<evidence type="ECO:0000256" key="5">
    <source>
        <dbReference type="SAM" id="MobiDB-lite"/>
    </source>
</evidence>
<dbReference type="Pfam" id="PF07679">
    <property type="entry name" value="I-set"/>
    <property type="match status" value="3"/>
</dbReference>
<dbReference type="EMBL" id="CAJPWZ010002388">
    <property type="protein sequence ID" value="CAG2237397.1"/>
    <property type="molecule type" value="Genomic_DNA"/>
</dbReference>
<evidence type="ECO:0000313" key="7">
    <source>
        <dbReference type="EMBL" id="CAG2237397.1"/>
    </source>
</evidence>
<comment type="caution">
    <text evidence="7">The sequence shown here is derived from an EMBL/GenBank/DDBJ whole genome shotgun (WGS) entry which is preliminary data.</text>
</comment>
<dbReference type="InterPro" id="IPR052385">
    <property type="entry name" value="Obscurin/Obscurin-like_Reg"/>
</dbReference>
<dbReference type="SMART" id="SM00409">
    <property type="entry name" value="IG"/>
    <property type="match status" value="3"/>
</dbReference>
<dbReference type="Proteomes" id="UP000683360">
    <property type="component" value="Unassembled WGS sequence"/>
</dbReference>
<evidence type="ECO:0000256" key="3">
    <source>
        <dbReference type="ARBA" id="ARBA00022553"/>
    </source>
</evidence>
<sequence>MEIPDELNALLAAMKLSGKEPAWKFSASTDQVTVQLTWTKAKKQEASSSKSKPALKKSKPPSTRRRDAKRYDQWMANKTAVVPATQINKPPAGKRSRIDFDEGFDINDPDLLCTPPVINADSKEAIQTAMLAARPDTPYQQQQRSRSKMKAKRQTDTGLKKSVAGVLEWTVIRKAKDYGQNVTLFCNVSNCCPQYSGWDRWTPEQNTLFIDIKTGRPNRKYDGMIVSGGYTLIIQNLTKQDLNISYSCVYGGTLGERKLLLEQDAFTFPIEEVPLLSGAYFLKDPSDIECKEGEEAIFTFQICSDSPSVILLKDGKDITGNDNYKMSSEGTHHELKLMNTKYTDAGEYSVQVGQSYRKVLLNIKAYFLKDPSDIECKEGEEAIFTFQICSNSPSVILLKDGKDITGNDNYKMSSEGTNHELKLMNTKYTDAGEYSVQSFCNPLKDGKDITGHDNCKMSSEGTYHELKLMDTKYTDAGEYIVQVGQSYRKVLLNIKAYFLKDPSDIECKEGEEAIFTFQICSNSPSVILLKDGKDITGNDNYKMSSEGTHHELKLMNTKYTDAGEYSVQVGQSYRKVRLNIKVEEEKIQLEKRIQKAVNLEQEVKEIVSNQDHPSKRSPKGTKDKTNMINPSKVHSLLADKENNRIISADENNDNELATEYTKHTSDVSNNKVNATDTVNVSAHKTNYEIFEEREEREMKKVEQMPDTLEKQNSENSNKSDQITAAISEHMDDILFYVKNKEHKMTSEDAIYLLVVDITDDIEAVQHSKEFNIDSSGEYIDFWLDSIHCFRTDRVYHVDVQNITAHLCPPVIVVCTGIDKITDIEPKWLVDCFRCIMCDDNKKKCIPEDLYELKYRGILSVHLMNKLFSKVPDLRFGDYEPHILDVMEKFDIIVERESTKSYYLPCMIDRSNTVEEIMKGFHLENFHCSPWNALSLQIWESKPVGDDIYQNIIEELCYKIEELKGEFHKLDYKIKAKCSNGDPSISGGRISYEDLTIICKDGEYVCEEHGNRHSKDEIENTWLKHNPTVSFFTFYHRSK</sequence>
<dbReference type="EC" id="2.7.11.1" evidence="7"/>
<organism evidence="7 8">
    <name type="scientific">Mytilus edulis</name>
    <name type="common">Blue mussel</name>
    <dbReference type="NCBI Taxonomy" id="6550"/>
    <lineage>
        <taxon>Eukaryota</taxon>
        <taxon>Metazoa</taxon>
        <taxon>Spiralia</taxon>
        <taxon>Lophotrochozoa</taxon>
        <taxon>Mollusca</taxon>
        <taxon>Bivalvia</taxon>
        <taxon>Autobranchia</taxon>
        <taxon>Pteriomorphia</taxon>
        <taxon>Mytilida</taxon>
        <taxon>Mytiloidea</taxon>
        <taxon>Mytilidae</taxon>
        <taxon>Mytilinae</taxon>
        <taxon>Mytilus</taxon>
    </lineage>
</organism>
<dbReference type="PANTHER" id="PTHR35971">
    <property type="entry name" value="SI:DKEY-31G6.6"/>
    <property type="match status" value="1"/>
</dbReference>
<dbReference type="AlphaFoldDB" id="A0A8S3TU74"/>
<feature type="domain" description="Immunoglobulin" evidence="6">
    <location>
        <begin position="502"/>
        <end position="581"/>
    </location>
</feature>
<evidence type="ECO:0000256" key="1">
    <source>
        <dbReference type="ARBA" id="ARBA00004496"/>
    </source>
</evidence>
<dbReference type="GO" id="GO:0005737">
    <property type="term" value="C:cytoplasm"/>
    <property type="evidence" value="ECO:0007669"/>
    <property type="project" value="UniProtKB-SubCell"/>
</dbReference>
<keyword evidence="3" id="KW-0597">Phosphoprotein</keyword>
<feature type="domain" description="Immunoglobulin" evidence="6">
    <location>
        <begin position="285"/>
        <end position="364"/>
    </location>
</feature>
<dbReference type="SUPFAM" id="SSF48726">
    <property type="entry name" value="Immunoglobulin"/>
    <property type="match status" value="5"/>
</dbReference>
<dbReference type="InterPro" id="IPR013098">
    <property type="entry name" value="Ig_I-set"/>
</dbReference>
<feature type="region of interest" description="Disordered" evidence="5">
    <location>
        <begin position="606"/>
        <end position="627"/>
    </location>
</feature>
<accession>A0A8S3TU74</accession>
<dbReference type="InterPro" id="IPR036179">
    <property type="entry name" value="Ig-like_dom_sf"/>
</dbReference>
<dbReference type="InterPro" id="IPR003599">
    <property type="entry name" value="Ig_sub"/>
</dbReference>
<dbReference type="GO" id="GO:0004674">
    <property type="term" value="F:protein serine/threonine kinase activity"/>
    <property type="evidence" value="ECO:0007669"/>
    <property type="project" value="UniProtKB-EC"/>
</dbReference>
<evidence type="ECO:0000256" key="2">
    <source>
        <dbReference type="ARBA" id="ARBA00022490"/>
    </source>
</evidence>
<feature type="domain" description="Immunoglobulin" evidence="6">
    <location>
        <begin position="371"/>
        <end position="495"/>
    </location>
</feature>
<dbReference type="OrthoDB" id="9355041at2759"/>
<reference evidence="7" key="1">
    <citation type="submission" date="2021-03" db="EMBL/GenBank/DDBJ databases">
        <authorList>
            <person name="Bekaert M."/>
        </authorList>
    </citation>
    <scope>NUCLEOTIDE SEQUENCE</scope>
</reference>
<keyword evidence="8" id="KW-1185">Reference proteome</keyword>
<keyword evidence="7" id="KW-0808">Transferase</keyword>
<proteinExistence type="predicted"/>
<protein>
    <submittedName>
        <fullName evidence="7">TTN</fullName>
        <ecNumber evidence="7">2.7.11.1</ecNumber>
    </submittedName>
</protein>
<evidence type="ECO:0000259" key="6">
    <source>
        <dbReference type="SMART" id="SM00409"/>
    </source>
</evidence>